<accession>A0ABU4MKD6</accession>
<dbReference type="RefSeq" id="WP_237269792.1">
    <property type="nucleotide sequence ID" value="NZ_JABXWI010000001.1"/>
</dbReference>
<gene>
    <name evidence="1" type="ORF">PV383_08780</name>
</gene>
<reference evidence="1 2" key="1">
    <citation type="journal article" date="2023" name="Microb. Genom.">
        <title>Mesoterricola silvestris gen. nov., sp. nov., Mesoterricola sediminis sp. nov., Geothrix oryzae sp. nov., Geothrix edaphica sp. nov., Geothrix rubra sp. nov., and Geothrix limicola sp. nov., six novel members of Acidobacteriota isolated from soils.</title>
        <authorList>
            <person name="Weisberg A.J."/>
            <person name="Pearce E."/>
            <person name="Kramer C.G."/>
            <person name="Chang J.H."/>
            <person name="Clarke C.R."/>
        </authorList>
    </citation>
    <scope>NUCLEOTIDE SEQUENCE [LARGE SCALE GENOMIC DNA]</scope>
    <source>
        <strain evidence="1 2">NE20-4-1</strain>
    </source>
</reference>
<evidence type="ECO:0000313" key="2">
    <source>
        <dbReference type="Proteomes" id="UP001282474"/>
    </source>
</evidence>
<keyword evidence="2" id="KW-1185">Reference proteome</keyword>
<dbReference type="Proteomes" id="UP001282474">
    <property type="component" value="Unassembled WGS sequence"/>
</dbReference>
<comment type="caution">
    <text evidence="1">The sequence shown here is derived from an EMBL/GenBank/DDBJ whole genome shotgun (WGS) entry which is preliminary data.</text>
</comment>
<evidence type="ECO:0000313" key="1">
    <source>
        <dbReference type="EMBL" id="MDX3037262.1"/>
    </source>
</evidence>
<sequence>MPEYPNHPRIAQTLLDQQSQINALTAERDGVYRERAQLLALLAALHPSVIAPASDVDEDGWQILYLRIGGKQASWHIAPRDADLYAHVEHVPADDRRAQWDGHTTEQKYAHIGQHAAQLYAEARGRVDTPLTPGEATEPEKTARVFAALHQSAEQNVSRVIVLYERWVKAGPPPLGTSVSRWWDARLIELRAALGETKEQPSAPCEQHPDAVVIGGMCGGCTQYPSDMVKEH</sequence>
<proteinExistence type="predicted"/>
<organism evidence="1 2">
    <name type="scientific">Streptomyces caniscabiei</name>
    <dbReference type="NCBI Taxonomy" id="2746961"/>
    <lineage>
        <taxon>Bacteria</taxon>
        <taxon>Bacillati</taxon>
        <taxon>Actinomycetota</taxon>
        <taxon>Actinomycetes</taxon>
        <taxon>Kitasatosporales</taxon>
        <taxon>Streptomycetaceae</taxon>
        <taxon>Streptomyces</taxon>
    </lineage>
</organism>
<dbReference type="EMBL" id="JARAWJ010000005">
    <property type="protein sequence ID" value="MDX3037262.1"/>
    <property type="molecule type" value="Genomic_DNA"/>
</dbReference>
<name>A0ABU4MKD6_9ACTN</name>
<protein>
    <submittedName>
        <fullName evidence="1">Uncharacterized protein</fullName>
    </submittedName>
</protein>